<protein>
    <submittedName>
        <fullName evidence="2">Winged helix-turn-helix transcriptional regulator</fullName>
    </submittedName>
</protein>
<evidence type="ECO:0000313" key="2">
    <source>
        <dbReference type="EMBL" id="QFJ54171.1"/>
    </source>
</evidence>
<dbReference type="InterPro" id="IPR036390">
    <property type="entry name" value="WH_DNA-bd_sf"/>
</dbReference>
<keyword evidence="1" id="KW-1133">Transmembrane helix</keyword>
<feature type="transmembrane region" description="Helical" evidence="1">
    <location>
        <begin position="96"/>
        <end position="120"/>
    </location>
</feature>
<dbReference type="SUPFAM" id="SSF46785">
    <property type="entry name" value="Winged helix' DNA-binding domain"/>
    <property type="match status" value="1"/>
</dbReference>
<accession>A0A5P6VTG3</accession>
<dbReference type="OrthoDB" id="9782052at2"/>
<dbReference type="Proteomes" id="UP000327030">
    <property type="component" value="Chromosome 1"/>
</dbReference>
<proteinExistence type="predicted"/>
<reference evidence="3" key="1">
    <citation type="submission" date="2019-08" db="EMBL/GenBank/DDBJ databases">
        <title>Complete Genome Sequence of the Polysaccharide-Degrading Rumen Bacterium Pseudobutyrivibrio xylanivorans MA3014.</title>
        <authorList>
            <person name="Palevich N."/>
            <person name="Maclean P.H."/>
            <person name="Kelly W.J."/>
            <person name="Leahy S.C."/>
            <person name="Rakonjac J."/>
            <person name="Attwood G.T."/>
        </authorList>
    </citation>
    <scope>NUCLEOTIDE SEQUENCE [LARGE SCALE GENOMIC DNA]</scope>
    <source>
        <strain evidence="3">MA3014</strain>
    </source>
</reference>
<dbReference type="AlphaFoldDB" id="A0A5P6VTG3"/>
<evidence type="ECO:0000256" key="1">
    <source>
        <dbReference type="SAM" id="Phobius"/>
    </source>
</evidence>
<name>A0A5P6VTG3_PSEXY</name>
<feature type="transmembrane region" description="Helical" evidence="1">
    <location>
        <begin position="126"/>
        <end position="147"/>
    </location>
</feature>
<dbReference type="KEGG" id="pxv:FXF36_04420"/>
<keyword evidence="1" id="KW-0472">Membrane</keyword>
<keyword evidence="1" id="KW-0812">Transmembrane</keyword>
<dbReference type="Pfam" id="PF13412">
    <property type="entry name" value="HTH_24"/>
    <property type="match status" value="1"/>
</dbReference>
<evidence type="ECO:0000313" key="3">
    <source>
        <dbReference type="Proteomes" id="UP000327030"/>
    </source>
</evidence>
<gene>
    <name evidence="2" type="ORF">FXF36_04420</name>
</gene>
<dbReference type="EMBL" id="CP043028">
    <property type="protein sequence ID" value="QFJ54171.1"/>
    <property type="molecule type" value="Genomic_DNA"/>
</dbReference>
<organism evidence="2 3">
    <name type="scientific">Pseudobutyrivibrio xylanivorans</name>
    <dbReference type="NCBI Taxonomy" id="185007"/>
    <lineage>
        <taxon>Bacteria</taxon>
        <taxon>Bacillati</taxon>
        <taxon>Bacillota</taxon>
        <taxon>Clostridia</taxon>
        <taxon>Lachnospirales</taxon>
        <taxon>Lachnospiraceae</taxon>
        <taxon>Pseudobutyrivibrio</taxon>
    </lineage>
</organism>
<sequence>MNNRDLFKYGEEILNSINRAAETGDFSHLSRDVRDFVGDATKGFKTSPSTSVGYDIGTEIRESIETGLKGVLGGKKERRTPFFSTKINKSKGIGKLVAGSVISFDAGIALLSNLLMIPIAASDIGIAVGVMAFESLMLISGIGLIIAGKNNRKVIKHYFEYGRIVGERPYITIRELAERTGYNPKEVLRMVKQMRKRGYLPYSALDMEETTLMLTDEVYSQYSRTEQYNSQLNEEAKNNSKEETPNNQAGKVKYYTIDEDLPQEVQNILEEGNEYLNKIRYYNDLIPDTETMSDKLYTLEATVLSIFKKVKEEPEVAGDLRKFMSYYLPTTEKLLQSYVDLRKENLSVENITNSQREIEDATDVINDAFVQLLNQLFQDAAWDISSDISVMKTMMKQDSLI</sequence>